<dbReference type="PANTHER" id="PTHR32347:SF23">
    <property type="entry name" value="BLL5650 PROTEIN"/>
    <property type="match status" value="1"/>
</dbReference>
<feature type="coiled-coil region" evidence="3">
    <location>
        <begin position="151"/>
        <end position="182"/>
    </location>
</feature>
<dbReference type="PROSITE" id="PS51257">
    <property type="entry name" value="PROKAR_LIPOPROTEIN"/>
    <property type="match status" value="1"/>
</dbReference>
<evidence type="ECO:0000256" key="1">
    <source>
        <dbReference type="ARBA" id="ARBA00004196"/>
    </source>
</evidence>
<evidence type="ECO:0000256" key="3">
    <source>
        <dbReference type="SAM" id="Coils"/>
    </source>
</evidence>
<dbReference type="Proteomes" id="UP001268651">
    <property type="component" value="Unassembled WGS sequence"/>
</dbReference>
<proteinExistence type="predicted"/>
<dbReference type="InterPro" id="IPR050465">
    <property type="entry name" value="UPF0194_transport"/>
</dbReference>
<dbReference type="Pfam" id="PF25954">
    <property type="entry name" value="Beta-barrel_RND_2"/>
    <property type="match status" value="1"/>
</dbReference>
<evidence type="ECO:0000256" key="2">
    <source>
        <dbReference type="ARBA" id="ARBA00023054"/>
    </source>
</evidence>
<dbReference type="PANTHER" id="PTHR32347">
    <property type="entry name" value="EFFLUX SYSTEM COMPONENT YKNX-RELATED"/>
    <property type="match status" value="1"/>
</dbReference>
<comment type="caution">
    <text evidence="5">The sequence shown here is derived from an EMBL/GenBank/DDBJ whole genome shotgun (WGS) entry which is preliminary data.</text>
</comment>
<dbReference type="RefSeq" id="WP_316661591.1">
    <property type="nucleotide sequence ID" value="NZ_JAWHTF010000002.1"/>
</dbReference>
<evidence type="ECO:0000313" key="6">
    <source>
        <dbReference type="Proteomes" id="UP001268651"/>
    </source>
</evidence>
<dbReference type="Gene3D" id="2.40.30.170">
    <property type="match status" value="1"/>
</dbReference>
<evidence type="ECO:0000313" key="5">
    <source>
        <dbReference type="EMBL" id="MDU8885689.1"/>
    </source>
</evidence>
<sequence>MKIFKILILTVLITSCSNRLDGILPTARSLTESVYSSVTIQPDSMYQAYAIVAGILEANMVEEGDTVSIGDPLVQIINSTSKLNAQTAKLALDLARENYNGKATILMGIQDQINTAILKYKNDSLNYFRQKKLWEQNIGSRIDYDTKKLNYDLASNNLLTLNNNYQRTKNELQTLVKQSENNYRAALIGSKDFTVKSKINGKVYALYKEPGEIVSSMDPLVSIGSASDFLVEMLVDEVDIVKIKVGQNVLIHLDAYYGEVFNGVVSKIYPEKDQRNQTFKIEAVFIKPPQVLYPGLSGEANIVISKKESVLVIPKAYLIDGNKVITNEGLVTVTLGIQNMKDIEVQSGLTGDTYIYKPSND</sequence>
<name>A0ABU3U5U6_9FLAO</name>
<gene>
    <name evidence="5" type="ORF">RXV94_05920</name>
</gene>
<reference evidence="5 6" key="1">
    <citation type="submission" date="2023-10" db="EMBL/GenBank/DDBJ databases">
        <title>Marimonas sp. nov. isolated from tidal mud flat.</title>
        <authorList>
            <person name="Jaincy N.J."/>
            <person name="Srinivasan S."/>
            <person name="Lee S.-S."/>
        </authorList>
    </citation>
    <scope>NUCLEOTIDE SEQUENCE [LARGE SCALE GENOMIC DNA]</scope>
    <source>
        <strain evidence="5 6">MJ-SS3</strain>
    </source>
</reference>
<dbReference type="SUPFAM" id="SSF111369">
    <property type="entry name" value="HlyD-like secretion proteins"/>
    <property type="match status" value="1"/>
</dbReference>
<accession>A0ABU3U5U6</accession>
<dbReference type="Gene3D" id="2.40.50.100">
    <property type="match status" value="1"/>
</dbReference>
<dbReference type="EMBL" id="JAWHTF010000002">
    <property type="protein sequence ID" value="MDU8885689.1"/>
    <property type="molecule type" value="Genomic_DNA"/>
</dbReference>
<keyword evidence="6" id="KW-1185">Reference proteome</keyword>
<organism evidence="5 6">
    <name type="scientific">Gilvirhabdus luticola</name>
    <dbReference type="NCBI Taxonomy" id="3079858"/>
    <lineage>
        <taxon>Bacteria</taxon>
        <taxon>Pseudomonadati</taxon>
        <taxon>Bacteroidota</taxon>
        <taxon>Flavobacteriia</taxon>
        <taxon>Flavobacteriales</taxon>
        <taxon>Flavobacteriaceae</taxon>
        <taxon>Gilvirhabdus</taxon>
    </lineage>
</organism>
<feature type="domain" description="CusB-like beta-barrel" evidence="4">
    <location>
        <begin position="232"/>
        <end position="302"/>
    </location>
</feature>
<evidence type="ECO:0000259" key="4">
    <source>
        <dbReference type="Pfam" id="PF25954"/>
    </source>
</evidence>
<keyword evidence="2 3" id="KW-0175">Coiled coil</keyword>
<protein>
    <submittedName>
        <fullName evidence="5">Efflux RND transporter periplasmic adaptor subunit</fullName>
    </submittedName>
</protein>
<dbReference type="InterPro" id="IPR058792">
    <property type="entry name" value="Beta-barrel_RND_2"/>
</dbReference>
<comment type="subcellular location">
    <subcellularLocation>
        <location evidence="1">Cell envelope</location>
    </subcellularLocation>
</comment>